<dbReference type="Pfam" id="PF04432">
    <property type="entry name" value="FrhB_FdhB_C"/>
    <property type="match status" value="1"/>
</dbReference>
<dbReference type="RefSeq" id="WP_188720008.1">
    <property type="nucleotide sequence ID" value="NZ_BMIF01000002.1"/>
</dbReference>
<dbReference type="Proteomes" id="UP000636264">
    <property type="component" value="Unassembled WGS sequence"/>
</dbReference>
<protein>
    <recommendedName>
        <fullName evidence="5">Coenzyme F420 hydrogenase</fullName>
    </recommendedName>
</protein>
<feature type="domain" description="Coenzyme F420 hydrogenase/dehydrogenase beta subunit C-terminal" evidence="2">
    <location>
        <begin position="170"/>
        <end position="335"/>
    </location>
</feature>
<dbReference type="GO" id="GO:0033354">
    <property type="term" value="P:chlorophyll cycle"/>
    <property type="evidence" value="ECO:0007669"/>
    <property type="project" value="TreeGrafter"/>
</dbReference>
<keyword evidence="4" id="KW-1185">Reference proteome</keyword>
<gene>
    <name evidence="3" type="ORF">GCM10011385_11770</name>
</gene>
<feature type="domain" description="Coenzyme F420 hydrogenase/dehydrogenase beta subunit N-terminal" evidence="1">
    <location>
        <begin position="87"/>
        <end position="158"/>
    </location>
</feature>
<evidence type="ECO:0000313" key="4">
    <source>
        <dbReference type="Proteomes" id="UP000636264"/>
    </source>
</evidence>
<dbReference type="AlphaFoldDB" id="A0A916RML2"/>
<reference evidence="3" key="2">
    <citation type="submission" date="2020-09" db="EMBL/GenBank/DDBJ databases">
        <authorList>
            <person name="Sun Q."/>
            <person name="Zhou Y."/>
        </authorList>
    </citation>
    <scope>NUCLEOTIDE SEQUENCE</scope>
    <source>
        <strain evidence="3">CGMCC 1.15320</strain>
    </source>
</reference>
<proteinExistence type="predicted"/>
<dbReference type="InterPro" id="IPR007516">
    <property type="entry name" value="Co_F420_Hydgase/DH_bsu_N"/>
</dbReference>
<organism evidence="3 4">
    <name type="scientific">Nitratireductor aestuarii</name>
    <dbReference type="NCBI Taxonomy" id="1735103"/>
    <lineage>
        <taxon>Bacteria</taxon>
        <taxon>Pseudomonadati</taxon>
        <taxon>Pseudomonadota</taxon>
        <taxon>Alphaproteobacteria</taxon>
        <taxon>Hyphomicrobiales</taxon>
        <taxon>Phyllobacteriaceae</taxon>
        <taxon>Nitratireductor</taxon>
    </lineage>
</organism>
<accession>A0A916RML2</accession>
<name>A0A916RML2_9HYPH</name>
<reference evidence="3" key="1">
    <citation type="journal article" date="2014" name="Int. J. Syst. Evol. Microbiol.">
        <title>Complete genome sequence of Corynebacterium casei LMG S-19264T (=DSM 44701T), isolated from a smear-ripened cheese.</title>
        <authorList>
            <consortium name="US DOE Joint Genome Institute (JGI-PGF)"/>
            <person name="Walter F."/>
            <person name="Albersmeier A."/>
            <person name="Kalinowski J."/>
            <person name="Ruckert C."/>
        </authorList>
    </citation>
    <scope>NUCLEOTIDE SEQUENCE</scope>
    <source>
        <strain evidence="3">CGMCC 1.15320</strain>
    </source>
</reference>
<dbReference type="PANTHER" id="PTHR31332:SF0">
    <property type="entry name" value="7-HYDROXYMETHYL CHLOROPHYLL A REDUCTASE, CHLOROPLASTIC"/>
    <property type="match status" value="1"/>
</dbReference>
<sequence length="421" mass="46199">MRAASVNDIVTNGLCTGCGACESIASCEVLRMGLSPEGFMRPSLTGELSHETEERVLAVCTGRAMPHPPEADGPVHRMFGRILHMGRGHATDPEIRFRGATGGVLTALATFLIDCERVDGILQIGTASGNPMENEARFNTTREEVLACSGSRYGPAAPLRIVGKLLDEGRRFAFIGKPCDVAALRRMALTDPRIDRQVPYMLAMFCGGSPSIDATHNVVRRFGVDPSEVTEFRYRGHGWPGPTFVRTEDGRQFSQTYDETWYSGLRYELMFRCKICVDGISEHADVVAGDCWVMENGKPSHREAGDGWNIHIARTKRGVDLIQEAIAACYLHEEAFSVAELEAMHDDHALKKRSVFWRLMGLAVTRSPRPRYPGHRVVRAGLLEASPREAFAAFTGVISRLLKGRNHESPITAQSGAGSGQ</sequence>
<evidence type="ECO:0000259" key="1">
    <source>
        <dbReference type="Pfam" id="PF04422"/>
    </source>
</evidence>
<dbReference type="EMBL" id="BMIF01000002">
    <property type="protein sequence ID" value="GGA59645.1"/>
    <property type="molecule type" value="Genomic_DNA"/>
</dbReference>
<evidence type="ECO:0008006" key="5">
    <source>
        <dbReference type="Google" id="ProtNLM"/>
    </source>
</evidence>
<dbReference type="GO" id="GO:0090415">
    <property type="term" value="F:7-hydroxymethyl chlorophyll a reductase activity"/>
    <property type="evidence" value="ECO:0007669"/>
    <property type="project" value="TreeGrafter"/>
</dbReference>
<evidence type="ECO:0000259" key="2">
    <source>
        <dbReference type="Pfam" id="PF04432"/>
    </source>
</evidence>
<comment type="caution">
    <text evidence="3">The sequence shown here is derived from an EMBL/GenBank/DDBJ whole genome shotgun (WGS) entry which is preliminary data.</text>
</comment>
<dbReference type="InterPro" id="IPR045220">
    <property type="entry name" value="FRHB/FDHB/HCAR-like"/>
</dbReference>
<dbReference type="Pfam" id="PF04422">
    <property type="entry name" value="FrhB_FdhB_N"/>
    <property type="match status" value="1"/>
</dbReference>
<evidence type="ECO:0000313" key="3">
    <source>
        <dbReference type="EMBL" id="GGA59645.1"/>
    </source>
</evidence>
<dbReference type="PANTHER" id="PTHR31332">
    <property type="entry name" value="7-HYDROXYMETHYL CHLOROPHYLL A REDUCTASE, CHLOROPLASTIC"/>
    <property type="match status" value="1"/>
</dbReference>
<dbReference type="InterPro" id="IPR007525">
    <property type="entry name" value="FrhB_FdhB_C"/>
</dbReference>